<gene>
    <name evidence="2" type="ORF">M413DRAFT_118539</name>
</gene>
<feature type="compositionally biased region" description="Polar residues" evidence="1">
    <location>
        <begin position="60"/>
        <end position="69"/>
    </location>
</feature>
<protein>
    <submittedName>
        <fullName evidence="2">Uncharacterized protein</fullName>
    </submittedName>
</protein>
<evidence type="ECO:0000256" key="1">
    <source>
        <dbReference type="SAM" id="MobiDB-lite"/>
    </source>
</evidence>
<dbReference type="AlphaFoldDB" id="A0A0C2Z9R7"/>
<reference evidence="2 3" key="1">
    <citation type="submission" date="2014-04" db="EMBL/GenBank/DDBJ databases">
        <authorList>
            <consortium name="DOE Joint Genome Institute"/>
            <person name="Kuo A."/>
            <person name="Gay G."/>
            <person name="Dore J."/>
            <person name="Kohler A."/>
            <person name="Nagy L.G."/>
            <person name="Floudas D."/>
            <person name="Copeland A."/>
            <person name="Barry K.W."/>
            <person name="Cichocki N."/>
            <person name="Veneault-Fourrey C."/>
            <person name="LaButti K."/>
            <person name="Lindquist E.A."/>
            <person name="Lipzen A."/>
            <person name="Lundell T."/>
            <person name="Morin E."/>
            <person name="Murat C."/>
            <person name="Sun H."/>
            <person name="Tunlid A."/>
            <person name="Henrissat B."/>
            <person name="Grigoriev I.V."/>
            <person name="Hibbett D.S."/>
            <person name="Martin F."/>
            <person name="Nordberg H.P."/>
            <person name="Cantor M.N."/>
            <person name="Hua S.X."/>
        </authorList>
    </citation>
    <scope>NUCLEOTIDE SEQUENCE [LARGE SCALE GENOMIC DNA]</scope>
    <source>
        <strain evidence="3">h7</strain>
    </source>
</reference>
<evidence type="ECO:0000313" key="2">
    <source>
        <dbReference type="EMBL" id="KIM49892.1"/>
    </source>
</evidence>
<dbReference type="HOGENOM" id="CLU_1896472_0_0_1"/>
<organism evidence="2 3">
    <name type="scientific">Hebeloma cylindrosporum</name>
    <dbReference type="NCBI Taxonomy" id="76867"/>
    <lineage>
        <taxon>Eukaryota</taxon>
        <taxon>Fungi</taxon>
        <taxon>Dikarya</taxon>
        <taxon>Basidiomycota</taxon>
        <taxon>Agaricomycotina</taxon>
        <taxon>Agaricomycetes</taxon>
        <taxon>Agaricomycetidae</taxon>
        <taxon>Agaricales</taxon>
        <taxon>Agaricineae</taxon>
        <taxon>Hymenogastraceae</taxon>
        <taxon>Hebeloma</taxon>
    </lineage>
</organism>
<reference evidence="3" key="2">
    <citation type="submission" date="2015-01" db="EMBL/GenBank/DDBJ databases">
        <title>Evolutionary Origins and Diversification of the Mycorrhizal Mutualists.</title>
        <authorList>
            <consortium name="DOE Joint Genome Institute"/>
            <consortium name="Mycorrhizal Genomics Consortium"/>
            <person name="Kohler A."/>
            <person name="Kuo A."/>
            <person name="Nagy L.G."/>
            <person name="Floudas D."/>
            <person name="Copeland A."/>
            <person name="Barry K.W."/>
            <person name="Cichocki N."/>
            <person name="Veneault-Fourrey C."/>
            <person name="LaButti K."/>
            <person name="Lindquist E.A."/>
            <person name="Lipzen A."/>
            <person name="Lundell T."/>
            <person name="Morin E."/>
            <person name="Murat C."/>
            <person name="Riley R."/>
            <person name="Ohm R."/>
            <person name="Sun H."/>
            <person name="Tunlid A."/>
            <person name="Henrissat B."/>
            <person name="Grigoriev I.V."/>
            <person name="Hibbett D.S."/>
            <person name="Martin F."/>
        </authorList>
    </citation>
    <scope>NUCLEOTIDE SEQUENCE [LARGE SCALE GENOMIC DNA]</scope>
    <source>
        <strain evidence="3">h7</strain>
    </source>
</reference>
<name>A0A0C2Z9R7_HEBCY</name>
<accession>A0A0C2Z9R7</accession>
<dbReference type="Proteomes" id="UP000053424">
    <property type="component" value="Unassembled WGS sequence"/>
</dbReference>
<dbReference type="EMBL" id="KN831768">
    <property type="protein sequence ID" value="KIM49892.1"/>
    <property type="molecule type" value="Genomic_DNA"/>
</dbReference>
<sequence length="134" mass="15048">MPRFPFLRASPYHFRILLAYVSLQCSAAFDLLIKIQKARGLLVCRQVLVVFPHFRRRSARPNSVRSPATSRKVPLLEEGRTPGLTTPNPPLFRGPSNELPPPHRTPQNELVDGNTASENLRMPLSYCFTGSVVP</sequence>
<proteinExistence type="predicted"/>
<feature type="compositionally biased region" description="Pro residues" evidence="1">
    <location>
        <begin position="87"/>
        <end position="104"/>
    </location>
</feature>
<keyword evidence="3" id="KW-1185">Reference proteome</keyword>
<evidence type="ECO:0000313" key="3">
    <source>
        <dbReference type="Proteomes" id="UP000053424"/>
    </source>
</evidence>
<feature type="region of interest" description="Disordered" evidence="1">
    <location>
        <begin position="57"/>
        <end position="110"/>
    </location>
</feature>